<protein>
    <recommendedName>
        <fullName evidence="4">3-phosphoglycerate kinase</fullName>
    </recommendedName>
</protein>
<evidence type="ECO:0000313" key="2">
    <source>
        <dbReference type="EMBL" id="SNS12954.1"/>
    </source>
</evidence>
<feature type="signal peptide" evidence="1">
    <location>
        <begin position="1"/>
        <end position="18"/>
    </location>
</feature>
<evidence type="ECO:0000313" key="3">
    <source>
        <dbReference type="Proteomes" id="UP000242915"/>
    </source>
</evidence>
<keyword evidence="3" id="KW-1185">Reference proteome</keyword>
<gene>
    <name evidence="2" type="ORF">SAMN05216255_1409</name>
</gene>
<dbReference type="RefSeq" id="WP_010490304.1">
    <property type="nucleotide sequence ID" value="NZ_FZOG01000002.1"/>
</dbReference>
<dbReference type="AlphaFoldDB" id="A0A239C0N5"/>
<name>A0A239C0N5_9PSED</name>
<proteinExistence type="predicted"/>
<feature type="chain" id="PRO_5011239348" description="3-phosphoglycerate kinase" evidence="1">
    <location>
        <begin position="19"/>
        <end position="104"/>
    </location>
</feature>
<accession>A0A239C0N5</accession>
<dbReference type="EMBL" id="FZOG01000002">
    <property type="protein sequence ID" value="SNS12954.1"/>
    <property type="molecule type" value="Genomic_DNA"/>
</dbReference>
<organism evidence="2 3">
    <name type="scientific">Pseudomonas segetis</name>
    <dbReference type="NCBI Taxonomy" id="298908"/>
    <lineage>
        <taxon>Bacteria</taxon>
        <taxon>Pseudomonadati</taxon>
        <taxon>Pseudomonadota</taxon>
        <taxon>Gammaproteobacteria</taxon>
        <taxon>Pseudomonadales</taxon>
        <taxon>Pseudomonadaceae</taxon>
        <taxon>Pseudomonas</taxon>
    </lineage>
</organism>
<keyword evidence="1" id="KW-0732">Signal</keyword>
<dbReference type="Proteomes" id="UP000242915">
    <property type="component" value="Unassembled WGS sequence"/>
</dbReference>
<reference evidence="3" key="1">
    <citation type="submission" date="2017-06" db="EMBL/GenBank/DDBJ databases">
        <authorList>
            <person name="Varghese N."/>
            <person name="Submissions S."/>
        </authorList>
    </citation>
    <scope>NUCLEOTIDE SEQUENCE [LARGE SCALE GENOMIC DNA]</scope>
    <source>
        <strain evidence="3">CIP 108523</strain>
    </source>
</reference>
<evidence type="ECO:0008006" key="4">
    <source>
        <dbReference type="Google" id="ProtNLM"/>
    </source>
</evidence>
<sequence length="104" mass="11532">MNKLCCALFALLPIYAFAYPLETEKHLNGAEITVTPMDIDDTLGAVGLYNYGQAAAECKVVFRNGPEAPRTRKALLKPGDDINLSVRFSRKIIKLRMDVECKPS</sequence>
<evidence type="ECO:0000256" key="1">
    <source>
        <dbReference type="SAM" id="SignalP"/>
    </source>
</evidence>